<accession>A0A7Y3SV32</accession>
<dbReference type="EMBL" id="JABEYB010000001">
    <property type="protein sequence ID" value="NNU74449.1"/>
    <property type="molecule type" value="Genomic_DNA"/>
</dbReference>
<dbReference type="GeneID" id="83592226"/>
<comment type="caution">
    <text evidence="1">The sequence shown here is derived from an EMBL/GenBank/DDBJ whole genome shotgun (WGS) entry which is preliminary data.</text>
</comment>
<name>A0A7Y3SV32_9CLOT</name>
<dbReference type="RefSeq" id="WP_171295306.1">
    <property type="nucleotide sequence ID" value="NZ_CP077615.1"/>
</dbReference>
<organism evidence="1 2">
    <name type="scientific">Clostridium estertheticum</name>
    <dbReference type="NCBI Taxonomy" id="238834"/>
    <lineage>
        <taxon>Bacteria</taxon>
        <taxon>Bacillati</taxon>
        <taxon>Bacillota</taxon>
        <taxon>Clostridia</taxon>
        <taxon>Eubacteriales</taxon>
        <taxon>Clostridiaceae</taxon>
        <taxon>Clostridium</taxon>
    </lineage>
</organism>
<dbReference type="AlphaFoldDB" id="A0A7Y3SV32"/>
<proteinExistence type="predicted"/>
<sequence>MENHIKVDKTIADTLKKLELSVSEYEHYDGKINKEPVENKTGIAVYDYRDILKTMENNLKQ</sequence>
<dbReference type="Proteomes" id="UP000531659">
    <property type="component" value="Unassembled WGS sequence"/>
</dbReference>
<evidence type="ECO:0000313" key="2">
    <source>
        <dbReference type="Proteomes" id="UP000531659"/>
    </source>
</evidence>
<reference evidence="1 2" key="1">
    <citation type="submission" date="2020-05" db="EMBL/GenBank/DDBJ databases">
        <title>Complete genome of Clostridium estertheticum subspecies estertheticum, isolated from Vacuum packed lamb meat from New Zealand imported to Switzerland.</title>
        <authorList>
            <person name="Wambui J."/>
            <person name="Stevens M.J.A."/>
            <person name="Stephan R."/>
        </authorList>
    </citation>
    <scope>NUCLEOTIDE SEQUENCE [LARGE SCALE GENOMIC DNA]</scope>
    <source>
        <strain evidence="1 2">CEST001</strain>
    </source>
</reference>
<gene>
    <name evidence="1" type="ORF">HLQ16_00630</name>
</gene>
<evidence type="ECO:0000313" key="1">
    <source>
        <dbReference type="EMBL" id="NNU74449.1"/>
    </source>
</evidence>
<protein>
    <submittedName>
        <fullName evidence="1">Uncharacterized protein</fullName>
    </submittedName>
</protein>